<dbReference type="Pfam" id="PF02219">
    <property type="entry name" value="MTHFR"/>
    <property type="match status" value="1"/>
</dbReference>
<keyword evidence="6 8" id="KW-0560">Oxidoreductase</keyword>
<evidence type="ECO:0000256" key="7">
    <source>
        <dbReference type="ARBA" id="ARBA00048628"/>
    </source>
</evidence>
<dbReference type="Gene3D" id="3.20.20.220">
    <property type="match status" value="1"/>
</dbReference>
<organism evidence="9 10">
    <name type="scientific">Leuconostoc gasicomitatum</name>
    <dbReference type="NCBI Taxonomy" id="115778"/>
    <lineage>
        <taxon>Bacteria</taxon>
        <taxon>Bacillati</taxon>
        <taxon>Bacillota</taxon>
        <taxon>Bacilli</taxon>
        <taxon>Lactobacillales</taxon>
        <taxon>Lactobacillaceae</taxon>
        <taxon>Leuconostoc</taxon>
        <taxon>Leuconostoc gelidum group</taxon>
    </lineage>
</organism>
<dbReference type="EMBL" id="JAHBFI010000019">
    <property type="protein sequence ID" value="MBZ5963170.1"/>
    <property type="molecule type" value="Genomic_DNA"/>
</dbReference>
<comment type="similarity">
    <text evidence="3 8">Belongs to the methylenetetrahydrofolate reductase family.</text>
</comment>
<gene>
    <name evidence="9" type="ORF">KIJ12_08460</name>
</gene>
<dbReference type="InterPro" id="IPR029041">
    <property type="entry name" value="FAD-linked_oxidoreductase-like"/>
</dbReference>
<name>A0A9Q3SWQ4_9LACO</name>
<accession>A0A9Q3SWQ4</accession>
<dbReference type="PANTHER" id="PTHR45754">
    <property type="entry name" value="METHYLENETETRAHYDROFOLATE REDUCTASE"/>
    <property type="match status" value="1"/>
</dbReference>
<dbReference type="GO" id="GO:0005829">
    <property type="term" value="C:cytosol"/>
    <property type="evidence" value="ECO:0007669"/>
    <property type="project" value="TreeGrafter"/>
</dbReference>
<dbReference type="GO" id="GO:0106312">
    <property type="term" value="F:methylenetetrahydrofolate reductase (NADH) activity"/>
    <property type="evidence" value="ECO:0007669"/>
    <property type="project" value="UniProtKB-EC"/>
</dbReference>
<comment type="pathway">
    <text evidence="2 8">One-carbon metabolism; tetrahydrofolate interconversion.</text>
</comment>
<keyword evidence="5 8" id="KW-0274">FAD</keyword>
<evidence type="ECO:0000256" key="8">
    <source>
        <dbReference type="RuleBase" id="RU003862"/>
    </source>
</evidence>
<comment type="caution">
    <text evidence="9">The sequence shown here is derived from an EMBL/GenBank/DDBJ whole genome shotgun (WGS) entry which is preliminary data.</text>
</comment>
<comment type="cofactor">
    <cofactor evidence="1 8">
        <name>FAD</name>
        <dbReference type="ChEBI" id="CHEBI:57692"/>
    </cofactor>
</comment>
<proteinExistence type="inferred from homology"/>
<evidence type="ECO:0000256" key="3">
    <source>
        <dbReference type="ARBA" id="ARBA00006743"/>
    </source>
</evidence>
<reference evidence="9" key="1">
    <citation type="submission" date="2021-05" db="EMBL/GenBank/DDBJ databases">
        <title>Pangenome of Leuconostoc gelidum warrants species status for Leuconostoc gelidum subsp. gasicomitatum.</title>
        <authorList>
            <person name="Johansson P."/>
            <person name="Sade E."/>
            <person name="Hultman J."/>
            <person name="Auvinen P."/>
            <person name="Bjorkroth J."/>
        </authorList>
    </citation>
    <scope>NUCLEOTIDE SEQUENCE</scope>
    <source>
        <strain evidence="9">A.21.4</strain>
    </source>
</reference>
<dbReference type="GO" id="GO:0035999">
    <property type="term" value="P:tetrahydrofolate interconversion"/>
    <property type="evidence" value="ECO:0007669"/>
    <property type="project" value="TreeGrafter"/>
</dbReference>
<evidence type="ECO:0000256" key="5">
    <source>
        <dbReference type="ARBA" id="ARBA00022827"/>
    </source>
</evidence>
<dbReference type="RefSeq" id="WP_224144376.1">
    <property type="nucleotide sequence ID" value="NZ_CBCPIF010000001.1"/>
</dbReference>
<dbReference type="GO" id="GO:0071949">
    <property type="term" value="F:FAD binding"/>
    <property type="evidence" value="ECO:0007669"/>
    <property type="project" value="TreeGrafter"/>
</dbReference>
<dbReference type="AlphaFoldDB" id="A0A9Q3SWQ4"/>
<dbReference type="SUPFAM" id="SSF51730">
    <property type="entry name" value="FAD-linked oxidoreductase"/>
    <property type="match status" value="1"/>
</dbReference>
<sequence>MTKISKIYYTKSAPVLSFEIFPPKKEPGIELLYHTLDEVNPQKLGVDYISVTYGAGGLGDNTKTCDLAQYIQTHLGVTALHHLTGVNQTPESLRDILSKVEQANIENILALRGDLGDKTYVNVNYPYAKDLIYGIKQLRDFNVGAAIYPEGYTGNPITGISIAGTKEKIASGADFLISQFFFDNDMYYNMQERLKNNYIKVPVSAGVMPIISKTQIERVTHMIGSPLPTELVNIVHKYEDNSEDLKKAGIEYALKQIQELLDHGVDGIHLYAMNQPSVLKSMLPIISQEIKTKHFFENNISDHG</sequence>
<evidence type="ECO:0000256" key="2">
    <source>
        <dbReference type="ARBA" id="ARBA00004777"/>
    </source>
</evidence>
<evidence type="ECO:0000256" key="4">
    <source>
        <dbReference type="ARBA" id="ARBA00022630"/>
    </source>
</evidence>
<evidence type="ECO:0000256" key="6">
    <source>
        <dbReference type="ARBA" id="ARBA00023002"/>
    </source>
</evidence>
<dbReference type="GO" id="GO:0009086">
    <property type="term" value="P:methionine biosynthetic process"/>
    <property type="evidence" value="ECO:0007669"/>
    <property type="project" value="TreeGrafter"/>
</dbReference>
<keyword evidence="4 8" id="KW-0285">Flavoprotein</keyword>
<evidence type="ECO:0000313" key="9">
    <source>
        <dbReference type="EMBL" id="MBZ5963170.1"/>
    </source>
</evidence>
<dbReference type="PANTHER" id="PTHR45754:SF3">
    <property type="entry name" value="METHYLENETETRAHYDROFOLATE REDUCTASE (NADPH)"/>
    <property type="match status" value="1"/>
</dbReference>
<dbReference type="CDD" id="cd00537">
    <property type="entry name" value="MTHFR"/>
    <property type="match status" value="1"/>
</dbReference>
<dbReference type="Proteomes" id="UP000752647">
    <property type="component" value="Unassembled WGS sequence"/>
</dbReference>
<evidence type="ECO:0000256" key="1">
    <source>
        <dbReference type="ARBA" id="ARBA00001974"/>
    </source>
</evidence>
<dbReference type="InterPro" id="IPR003171">
    <property type="entry name" value="Mehydrof_redctse-like"/>
</dbReference>
<comment type="catalytic activity">
    <reaction evidence="7">
        <text>(6S)-5-methyl-5,6,7,8-tetrahydrofolate + NAD(+) = (6R)-5,10-methylene-5,6,7,8-tetrahydrofolate + NADH + H(+)</text>
        <dbReference type="Rhea" id="RHEA:19821"/>
        <dbReference type="ChEBI" id="CHEBI:15378"/>
        <dbReference type="ChEBI" id="CHEBI:15636"/>
        <dbReference type="ChEBI" id="CHEBI:18608"/>
        <dbReference type="ChEBI" id="CHEBI:57540"/>
        <dbReference type="ChEBI" id="CHEBI:57945"/>
        <dbReference type="EC" id="1.5.1.54"/>
    </reaction>
    <physiologicalReaction direction="right-to-left" evidence="7">
        <dbReference type="Rhea" id="RHEA:19823"/>
    </physiologicalReaction>
</comment>
<protein>
    <recommendedName>
        <fullName evidence="8">Methylenetetrahydrofolate reductase</fullName>
    </recommendedName>
</protein>
<evidence type="ECO:0000313" key="10">
    <source>
        <dbReference type="Proteomes" id="UP000752647"/>
    </source>
</evidence>